<name>U4LP40_PYROM</name>
<sequence length="158" mass="18095">MSGFLQTSIFFLCPPSPFLISNFGSEISTSSTIYTGVVSSLLYLETDLPPPFSPSSTPNFTISYPNFSPLPLRLFVPTPIERITRLVPWSLGPWTKCHRSFLRSLTEFTEQSRRTMASSCSPTADSCRQHSLRQWCVTLSRRVEKYRRRIGPSHWNKR</sequence>
<gene>
    <name evidence="1" type="ORF">PCON_02179</name>
</gene>
<reference evidence="1 2" key="1">
    <citation type="journal article" date="2013" name="PLoS Genet.">
        <title>The genome and development-dependent transcriptomes of Pyronema confluens: a window into fungal evolution.</title>
        <authorList>
            <person name="Traeger S."/>
            <person name="Altegoer F."/>
            <person name="Freitag M."/>
            <person name="Gabaldon T."/>
            <person name="Kempken F."/>
            <person name="Kumar A."/>
            <person name="Marcet-Houben M."/>
            <person name="Poggeler S."/>
            <person name="Stajich J.E."/>
            <person name="Nowrousian M."/>
        </authorList>
    </citation>
    <scope>NUCLEOTIDE SEQUENCE [LARGE SCALE GENOMIC DNA]</scope>
    <source>
        <strain evidence="2">CBS 100304</strain>
        <tissue evidence="1">Vegetative mycelium</tissue>
    </source>
</reference>
<organism evidence="1 2">
    <name type="scientific">Pyronema omphalodes (strain CBS 100304)</name>
    <name type="common">Pyronema confluens</name>
    <dbReference type="NCBI Taxonomy" id="1076935"/>
    <lineage>
        <taxon>Eukaryota</taxon>
        <taxon>Fungi</taxon>
        <taxon>Dikarya</taxon>
        <taxon>Ascomycota</taxon>
        <taxon>Pezizomycotina</taxon>
        <taxon>Pezizomycetes</taxon>
        <taxon>Pezizales</taxon>
        <taxon>Pyronemataceae</taxon>
        <taxon>Pyronema</taxon>
    </lineage>
</organism>
<dbReference type="EMBL" id="HF936260">
    <property type="protein sequence ID" value="CCX33916.1"/>
    <property type="molecule type" value="Genomic_DNA"/>
</dbReference>
<keyword evidence="2" id="KW-1185">Reference proteome</keyword>
<accession>U4LP40</accession>
<protein>
    <submittedName>
        <fullName evidence="1">Uncharacterized protein</fullName>
    </submittedName>
</protein>
<proteinExistence type="predicted"/>
<evidence type="ECO:0000313" key="2">
    <source>
        <dbReference type="Proteomes" id="UP000018144"/>
    </source>
</evidence>
<dbReference type="AlphaFoldDB" id="U4LP40"/>
<dbReference type="Proteomes" id="UP000018144">
    <property type="component" value="Unassembled WGS sequence"/>
</dbReference>
<evidence type="ECO:0000313" key="1">
    <source>
        <dbReference type="EMBL" id="CCX33916.1"/>
    </source>
</evidence>